<dbReference type="RefSeq" id="WP_006520570.1">
    <property type="nucleotide sequence ID" value="NC_021184.1"/>
</dbReference>
<dbReference type="OrthoDB" id="9808476at2"/>
<dbReference type="InterPro" id="IPR001647">
    <property type="entry name" value="HTH_TetR"/>
</dbReference>
<feature type="domain" description="HTH tetR-type" evidence="3">
    <location>
        <begin position="6"/>
        <end position="66"/>
    </location>
</feature>
<accession>R4KRH2</accession>
<protein>
    <submittedName>
        <fullName evidence="4">Transcriptional regulator</fullName>
    </submittedName>
</protein>
<dbReference type="Pfam" id="PF00440">
    <property type="entry name" value="TetR_N"/>
    <property type="match status" value="1"/>
</dbReference>
<dbReference type="PROSITE" id="PS50977">
    <property type="entry name" value="HTH_TETR_2"/>
    <property type="match status" value="1"/>
</dbReference>
<keyword evidence="5" id="KW-1185">Reference proteome</keyword>
<evidence type="ECO:0000256" key="2">
    <source>
        <dbReference type="PROSITE-ProRule" id="PRU00335"/>
    </source>
</evidence>
<dbReference type="SUPFAM" id="SSF46689">
    <property type="entry name" value="Homeodomain-like"/>
    <property type="match status" value="1"/>
</dbReference>
<dbReference type="Proteomes" id="UP000013520">
    <property type="component" value="Chromosome"/>
</dbReference>
<evidence type="ECO:0000313" key="5">
    <source>
        <dbReference type="Proteomes" id="UP000013520"/>
    </source>
</evidence>
<dbReference type="HOGENOM" id="CLU_100170_1_0_9"/>
<dbReference type="InterPro" id="IPR009057">
    <property type="entry name" value="Homeodomain-like_sf"/>
</dbReference>
<keyword evidence="1 2" id="KW-0238">DNA-binding</keyword>
<dbReference type="GO" id="GO:0003677">
    <property type="term" value="F:DNA binding"/>
    <property type="evidence" value="ECO:0007669"/>
    <property type="project" value="UniProtKB-UniRule"/>
</dbReference>
<gene>
    <name evidence="4" type="ORF">Desgi_3860</name>
</gene>
<dbReference type="Gene3D" id="1.10.357.10">
    <property type="entry name" value="Tetracycline Repressor, domain 2"/>
    <property type="match status" value="1"/>
</dbReference>
<proteinExistence type="predicted"/>
<organism evidence="4 5">
    <name type="scientific">Desulfoscipio gibsoniae DSM 7213</name>
    <dbReference type="NCBI Taxonomy" id="767817"/>
    <lineage>
        <taxon>Bacteria</taxon>
        <taxon>Bacillati</taxon>
        <taxon>Bacillota</taxon>
        <taxon>Clostridia</taxon>
        <taxon>Eubacteriales</taxon>
        <taxon>Desulfallaceae</taxon>
        <taxon>Desulfoscipio</taxon>
    </lineage>
</organism>
<evidence type="ECO:0000259" key="3">
    <source>
        <dbReference type="PROSITE" id="PS50977"/>
    </source>
</evidence>
<reference evidence="4 5" key="1">
    <citation type="submission" date="2012-01" db="EMBL/GenBank/DDBJ databases">
        <title>Complete sequence of Desulfotomaculum gibsoniae DSM 7213.</title>
        <authorList>
            <consortium name="US DOE Joint Genome Institute"/>
            <person name="Lucas S."/>
            <person name="Han J."/>
            <person name="Lapidus A."/>
            <person name="Cheng J.-F."/>
            <person name="Goodwin L."/>
            <person name="Pitluck S."/>
            <person name="Peters L."/>
            <person name="Ovchinnikova G."/>
            <person name="Teshima H."/>
            <person name="Detter J.C."/>
            <person name="Han C."/>
            <person name="Tapia R."/>
            <person name="Land M."/>
            <person name="Hauser L."/>
            <person name="Kyrpides N."/>
            <person name="Ivanova N."/>
            <person name="Pagani I."/>
            <person name="Parshina S."/>
            <person name="Plugge C."/>
            <person name="Muyzer G."/>
            <person name="Kuever J."/>
            <person name="Ivanova A."/>
            <person name="Nazina T."/>
            <person name="Klenk H.-P."/>
            <person name="Brambilla E."/>
            <person name="Spring S."/>
            <person name="Stams A.F."/>
            <person name="Woyke T."/>
        </authorList>
    </citation>
    <scope>NUCLEOTIDE SEQUENCE [LARGE SCALE GENOMIC DNA]</scope>
    <source>
        <strain evidence="4 5">DSM 7213</strain>
    </source>
</reference>
<dbReference type="KEGG" id="dgi:Desgi_3860"/>
<sequence>MGPKTKFTKGQIIDAAFEIAKTEGIDNVTMRKIAQEMGSSVAPIYANFQDTNELMEALIGRIISVSQQLFIEESTGDPFYDMGRASLRFAMEYKVLFRDLVMKNNCYMKSYDEKMIPVLIEEMKKDPEMEGFTVDELKTILLKMRIFQLGLSVMVANDLLPNNYDKQDLIDILSSTANDVILSARLSKNQLK</sequence>
<dbReference type="STRING" id="767817.Desgi_3860"/>
<evidence type="ECO:0000313" key="4">
    <source>
        <dbReference type="EMBL" id="AGL03170.1"/>
    </source>
</evidence>
<name>R4KRH2_9FIRM</name>
<feature type="DNA-binding region" description="H-T-H motif" evidence="2">
    <location>
        <begin position="29"/>
        <end position="48"/>
    </location>
</feature>
<evidence type="ECO:0000256" key="1">
    <source>
        <dbReference type="ARBA" id="ARBA00023125"/>
    </source>
</evidence>
<dbReference type="AlphaFoldDB" id="R4KRH2"/>
<dbReference type="EMBL" id="CP003273">
    <property type="protein sequence ID" value="AGL03170.1"/>
    <property type="molecule type" value="Genomic_DNA"/>
</dbReference>
<dbReference type="eggNOG" id="COG1309">
    <property type="taxonomic scope" value="Bacteria"/>
</dbReference>